<evidence type="ECO:0000313" key="2">
    <source>
        <dbReference type="EMBL" id="TCT24301.1"/>
    </source>
</evidence>
<keyword evidence="1" id="KW-0732">Signal</keyword>
<protein>
    <submittedName>
        <fullName evidence="2">WG repeat protein</fullName>
    </submittedName>
</protein>
<dbReference type="OrthoDB" id="5380961at2"/>
<name>A0A4R3N7A4_9GAMM</name>
<sequence length="182" mass="20317">MTRCSLLTLSLWSAFTGAAGFPLSCVDVARGTEAELASHRDCAALKGEDLMLAPTQLRQMRFEIQGLAAVWVTGQWYYVRPTGESLPVVTLDNGPDPFAEGLVRSPRQGRIAYVDAQFREVIAPRYDWGWPFARGRALVCRGCRPIQDGEHTRLSGGRWGWIDRQGREVVPVRLSETQARAR</sequence>
<dbReference type="InterPro" id="IPR032774">
    <property type="entry name" value="WG_beta_rep"/>
</dbReference>
<proteinExistence type="predicted"/>
<reference evidence="2 3" key="1">
    <citation type="submission" date="2019-03" db="EMBL/GenBank/DDBJ databases">
        <title>Genomic Encyclopedia of Type Strains, Phase IV (KMG-IV): sequencing the most valuable type-strain genomes for metagenomic binning, comparative biology and taxonomic classification.</title>
        <authorList>
            <person name="Goeker M."/>
        </authorList>
    </citation>
    <scope>NUCLEOTIDE SEQUENCE [LARGE SCALE GENOMIC DNA]</scope>
    <source>
        <strain evidence="2 3">DSM 13587</strain>
    </source>
</reference>
<comment type="caution">
    <text evidence="2">The sequence shown here is derived from an EMBL/GenBank/DDBJ whole genome shotgun (WGS) entry which is preliminary data.</text>
</comment>
<feature type="chain" id="PRO_5020944429" evidence="1">
    <location>
        <begin position="20"/>
        <end position="182"/>
    </location>
</feature>
<gene>
    <name evidence="2" type="ORF">EDC35_101623</name>
</gene>
<dbReference type="Proteomes" id="UP000295717">
    <property type="component" value="Unassembled WGS sequence"/>
</dbReference>
<dbReference type="RefSeq" id="WP_132975717.1">
    <property type="nucleotide sequence ID" value="NZ_SMAO01000001.1"/>
</dbReference>
<organism evidence="2 3">
    <name type="scientific">Thiobaca trueperi</name>
    <dbReference type="NCBI Taxonomy" id="127458"/>
    <lineage>
        <taxon>Bacteria</taxon>
        <taxon>Pseudomonadati</taxon>
        <taxon>Pseudomonadota</taxon>
        <taxon>Gammaproteobacteria</taxon>
        <taxon>Chromatiales</taxon>
        <taxon>Chromatiaceae</taxon>
        <taxon>Thiobaca</taxon>
    </lineage>
</organism>
<evidence type="ECO:0000256" key="1">
    <source>
        <dbReference type="SAM" id="SignalP"/>
    </source>
</evidence>
<dbReference type="EMBL" id="SMAO01000001">
    <property type="protein sequence ID" value="TCT24301.1"/>
    <property type="molecule type" value="Genomic_DNA"/>
</dbReference>
<evidence type="ECO:0000313" key="3">
    <source>
        <dbReference type="Proteomes" id="UP000295717"/>
    </source>
</evidence>
<feature type="signal peptide" evidence="1">
    <location>
        <begin position="1"/>
        <end position="19"/>
    </location>
</feature>
<keyword evidence="3" id="KW-1185">Reference proteome</keyword>
<dbReference type="AlphaFoldDB" id="A0A4R3N7A4"/>
<dbReference type="Pfam" id="PF14903">
    <property type="entry name" value="WG_beta_rep"/>
    <property type="match status" value="2"/>
</dbReference>
<accession>A0A4R3N7A4</accession>